<sequence length="150" mass="16482">MGPVVDSNEAMRCEYISTILHTAVSLLKDLLILPQMTVTGAESSGRVDYAIKKIIDGLFEEIICITEGKQNQPGKGVAQNLMQCKSSCDMNLNMFKKKRKSDEAFGSEYEYVYGIVTTGEKTTSGGFCYAFASLTHFMHGAFGQFLSHGL</sequence>
<accession>A0A2N1M2V8</accession>
<name>A0A2N1M2V8_9GLOM</name>
<reference evidence="1 2" key="2">
    <citation type="submission" date="2017-10" db="EMBL/GenBank/DDBJ databases">
        <title>Extensive intraspecific genome diversity in a model arbuscular mycorrhizal fungus.</title>
        <authorList>
            <person name="Chen E.C.H."/>
            <person name="Morin E."/>
            <person name="Baudet D."/>
            <person name="Noel J."/>
            <person name="Ndikumana S."/>
            <person name="Charron P."/>
            <person name="St-Onge C."/>
            <person name="Giorgi J."/>
            <person name="Grigoriev I.V."/>
            <person name="Roux C."/>
            <person name="Martin F.M."/>
            <person name="Corradi N."/>
        </authorList>
    </citation>
    <scope>NUCLEOTIDE SEQUENCE [LARGE SCALE GENOMIC DNA]</scope>
    <source>
        <strain evidence="1 2">C2</strain>
    </source>
</reference>
<comment type="caution">
    <text evidence="1">The sequence shown here is derived from an EMBL/GenBank/DDBJ whole genome shotgun (WGS) entry which is preliminary data.</text>
</comment>
<organism evidence="1 2">
    <name type="scientific">Rhizophagus irregularis</name>
    <dbReference type="NCBI Taxonomy" id="588596"/>
    <lineage>
        <taxon>Eukaryota</taxon>
        <taxon>Fungi</taxon>
        <taxon>Fungi incertae sedis</taxon>
        <taxon>Mucoromycota</taxon>
        <taxon>Glomeromycotina</taxon>
        <taxon>Glomeromycetes</taxon>
        <taxon>Glomerales</taxon>
        <taxon>Glomeraceae</taxon>
        <taxon>Rhizophagus</taxon>
    </lineage>
</organism>
<dbReference type="AlphaFoldDB" id="A0A2N1M2V8"/>
<reference evidence="1 2" key="1">
    <citation type="submission" date="2016-04" db="EMBL/GenBank/DDBJ databases">
        <title>Genome analyses suggest a sexual origin of heterokaryosis in a supposedly ancient asexual fungus.</title>
        <authorList>
            <person name="Ropars J."/>
            <person name="Sedzielewska K."/>
            <person name="Noel J."/>
            <person name="Charron P."/>
            <person name="Farinelli L."/>
            <person name="Marton T."/>
            <person name="Kruger M."/>
            <person name="Pelin A."/>
            <person name="Brachmann A."/>
            <person name="Corradi N."/>
        </authorList>
    </citation>
    <scope>NUCLEOTIDE SEQUENCE [LARGE SCALE GENOMIC DNA]</scope>
    <source>
        <strain evidence="1 2">C2</strain>
    </source>
</reference>
<dbReference type="Proteomes" id="UP000233469">
    <property type="component" value="Unassembled WGS sequence"/>
</dbReference>
<evidence type="ECO:0000313" key="2">
    <source>
        <dbReference type="Proteomes" id="UP000233469"/>
    </source>
</evidence>
<evidence type="ECO:0000313" key="1">
    <source>
        <dbReference type="EMBL" id="PKK55988.1"/>
    </source>
</evidence>
<proteinExistence type="predicted"/>
<dbReference type="EMBL" id="LLXL01006406">
    <property type="protein sequence ID" value="PKK55988.1"/>
    <property type="molecule type" value="Genomic_DNA"/>
</dbReference>
<gene>
    <name evidence="1" type="ORF">RhiirC2_722147</name>
</gene>
<protein>
    <submittedName>
        <fullName evidence="1">Uncharacterized protein</fullName>
    </submittedName>
</protein>
<dbReference type="VEuPathDB" id="FungiDB:FUN_018099"/>
<feature type="non-terminal residue" evidence="1">
    <location>
        <position position="150"/>
    </location>
</feature>